<gene>
    <name evidence="3" type="ORF">GCM10009824_26830</name>
</gene>
<keyword evidence="4" id="KW-1185">Reference proteome</keyword>
<reference evidence="4" key="1">
    <citation type="journal article" date="2019" name="Int. J. Syst. Evol. Microbiol.">
        <title>The Global Catalogue of Microorganisms (GCM) 10K type strain sequencing project: providing services to taxonomists for standard genome sequencing and annotation.</title>
        <authorList>
            <consortium name="The Broad Institute Genomics Platform"/>
            <consortium name="The Broad Institute Genome Sequencing Center for Infectious Disease"/>
            <person name="Wu L."/>
            <person name="Ma J."/>
        </authorList>
    </citation>
    <scope>NUCLEOTIDE SEQUENCE [LARGE SCALE GENOMIC DNA]</scope>
    <source>
        <strain evidence="4">JCM 15914</strain>
    </source>
</reference>
<keyword evidence="2" id="KW-0812">Transmembrane</keyword>
<protein>
    <recommendedName>
        <fullName evidence="5">Amino acid transporter</fullName>
    </recommendedName>
</protein>
<evidence type="ECO:0000313" key="3">
    <source>
        <dbReference type="EMBL" id="GAA2123196.1"/>
    </source>
</evidence>
<evidence type="ECO:0008006" key="5">
    <source>
        <dbReference type="Google" id="ProtNLM"/>
    </source>
</evidence>
<feature type="transmembrane region" description="Helical" evidence="2">
    <location>
        <begin position="20"/>
        <end position="41"/>
    </location>
</feature>
<feature type="compositionally biased region" description="Basic and acidic residues" evidence="1">
    <location>
        <begin position="94"/>
        <end position="106"/>
    </location>
</feature>
<comment type="caution">
    <text evidence="3">The sequence shown here is derived from an EMBL/GenBank/DDBJ whole genome shotgun (WGS) entry which is preliminary data.</text>
</comment>
<name>A0ABP5JV97_9MICC</name>
<keyword evidence="2" id="KW-1133">Transmembrane helix</keyword>
<feature type="transmembrane region" description="Helical" evidence="2">
    <location>
        <begin position="47"/>
        <end position="71"/>
    </location>
</feature>
<accession>A0ABP5JV97</accession>
<feature type="region of interest" description="Disordered" evidence="1">
    <location>
        <begin position="74"/>
        <end position="150"/>
    </location>
</feature>
<keyword evidence="2" id="KW-0472">Membrane</keyword>
<evidence type="ECO:0000256" key="1">
    <source>
        <dbReference type="SAM" id="MobiDB-lite"/>
    </source>
</evidence>
<evidence type="ECO:0000313" key="4">
    <source>
        <dbReference type="Proteomes" id="UP001500166"/>
    </source>
</evidence>
<organism evidence="3 4">
    <name type="scientific">Kocuria atrinae</name>
    <dbReference type="NCBI Taxonomy" id="592377"/>
    <lineage>
        <taxon>Bacteria</taxon>
        <taxon>Bacillati</taxon>
        <taxon>Actinomycetota</taxon>
        <taxon>Actinomycetes</taxon>
        <taxon>Micrococcales</taxon>
        <taxon>Micrococcaceae</taxon>
        <taxon>Kocuria</taxon>
    </lineage>
</organism>
<dbReference type="EMBL" id="BAAAQA010000033">
    <property type="protein sequence ID" value="GAA2123196.1"/>
    <property type="molecule type" value="Genomic_DNA"/>
</dbReference>
<dbReference type="RefSeq" id="WP_344225489.1">
    <property type="nucleotide sequence ID" value="NZ_BAAAQA010000033.1"/>
</dbReference>
<evidence type="ECO:0000256" key="2">
    <source>
        <dbReference type="SAM" id="Phobius"/>
    </source>
</evidence>
<proteinExistence type="predicted"/>
<sequence>MAQRTEHNGRRKTDIKGPLVISAVLAVVAFVVVSVAAAGGTDNAARVGLGLIAAGIAFIASVVVCSTLMLLEKPNDPELGQGTGVNRSSAKLFAENKARRQAEQARGKGSGSASPRKTSGAADSKSNGEPQYGQRVRPDTKGEEPGSSAR</sequence>
<dbReference type="Proteomes" id="UP001500166">
    <property type="component" value="Unassembled WGS sequence"/>
</dbReference>